<comment type="caution">
    <text evidence="2">The sequence shown here is derived from an EMBL/GenBank/DDBJ whole genome shotgun (WGS) entry which is preliminary data.</text>
</comment>
<dbReference type="RefSeq" id="WP_164033751.1">
    <property type="nucleotide sequence ID" value="NZ_JAABOQ010000009.1"/>
</dbReference>
<dbReference type="AlphaFoldDB" id="A0A6M0CSJ4"/>
<protein>
    <submittedName>
        <fullName evidence="2">DUF4412 domain-containing protein</fullName>
    </submittedName>
</protein>
<evidence type="ECO:0000313" key="2">
    <source>
        <dbReference type="EMBL" id="NER19064.1"/>
    </source>
</evidence>
<keyword evidence="3" id="KW-1185">Reference proteome</keyword>
<evidence type="ECO:0000259" key="1">
    <source>
        <dbReference type="Pfam" id="PF14371"/>
    </source>
</evidence>
<dbReference type="EMBL" id="JAABOQ010000009">
    <property type="protein sequence ID" value="NER19064.1"/>
    <property type="molecule type" value="Genomic_DNA"/>
</dbReference>
<name>A0A6M0CSJ4_9FLAO</name>
<sequence length="285" mass="32460">MKTTTTNLIILLIVAFLGGFQTTEAQFFKKLKERAKQAAEEAVMQKTEEIAAEKIGKGMDKLFDFDFSKSSMDPAILPETYEFEWKYTLKMQAKQGTFNMVYYLKPDATYFASRAVMPKKSMAGNVLMVHDIGLNVMTMFMEASGSKAGHIISLSNDDEFDIEELEAETEIQDYTFKKIGTKEILGYECQGFLMENDDMKMTMYVAMDAPVSFNQVYGGQPKKMPKGFDPKWLEKADSSIVMEMNMVNKKKKKFSAKMTCIALENTPTTINVSEYEFMKLPTMQE</sequence>
<dbReference type="InterPro" id="IPR025524">
    <property type="entry name" value="DUF4412"/>
</dbReference>
<proteinExistence type="predicted"/>
<organism evidence="2 3">
    <name type="scientific">Spongiivirga citrea</name>
    <dbReference type="NCBI Taxonomy" id="1481457"/>
    <lineage>
        <taxon>Bacteria</taxon>
        <taxon>Pseudomonadati</taxon>
        <taxon>Bacteroidota</taxon>
        <taxon>Flavobacteriia</taxon>
        <taxon>Flavobacteriales</taxon>
        <taxon>Flavobacteriaceae</taxon>
        <taxon>Spongiivirga</taxon>
    </lineage>
</organism>
<reference evidence="2 3" key="1">
    <citation type="submission" date="2020-01" db="EMBL/GenBank/DDBJ databases">
        <title>Spongiivirga citrea KCTC 32990T.</title>
        <authorList>
            <person name="Wang G."/>
        </authorList>
    </citation>
    <scope>NUCLEOTIDE SEQUENCE [LARGE SCALE GENOMIC DNA]</scope>
    <source>
        <strain evidence="2 3">KCTC 32990</strain>
    </source>
</reference>
<dbReference type="Proteomes" id="UP000474296">
    <property type="component" value="Unassembled WGS sequence"/>
</dbReference>
<gene>
    <name evidence="2" type="ORF">GWK10_17750</name>
</gene>
<evidence type="ECO:0000313" key="3">
    <source>
        <dbReference type="Proteomes" id="UP000474296"/>
    </source>
</evidence>
<dbReference type="Pfam" id="PF14371">
    <property type="entry name" value="DUF4412"/>
    <property type="match status" value="1"/>
</dbReference>
<feature type="domain" description="DUF4412" evidence="1">
    <location>
        <begin position="83"/>
        <end position="209"/>
    </location>
</feature>
<accession>A0A6M0CSJ4</accession>